<accession>A0A4Q1BQJ1</accession>
<proteinExistence type="predicted"/>
<reference evidence="2 3" key="1">
    <citation type="submission" date="2016-06" db="EMBL/GenBank/DDBJ databases">
        <title>Evolution of pathogenesis and genome organization in the Tremellales.</title>
        <authorList>
            <person name="Cuomo C."/>
            <person name="Litvintseva A."/>
            <person name="Heitman J."/>
            <person name="Chen Y."/>
            <person name="Sun S."/>
            <person name="Springer D."/>
            <person name="Dromer F."/>
            <person name="Young S."/>
            <person name="Zeng Q."/>
            <person name="Chapman S."/>
            <person name="Gujja S."/>
            <person name="Saif S."/>
            <person name="Birren B."/>
        </authorList>
    </citation>
    <scope>NUCLEOTIDE SEQUENCE [LARGE SCALE GENOMIC DNA]</scope>
    <source>
        <strain evidence="2 3">ATCC 28783</strain>
    </source>
</reference>
<feature type="region of interest" description="Disordered" evidence="1">
    <location>
        <begin position="1"/>
        <end position="32"/>
    </location>
</feature>
<evidence type="ECO:0000313" key="3">
    <source>
        <dbReference type="Proteomes" id="UP000289152"/>
    </source>
</evidence>
<comment type="caution">
    <text evidence="2">The sequence shown here is derived from an EMBL/GenBank/DDBJ whole genome shotgun (WGS) entry which is preliminary data.</text>
</comment>
<name>A0A4Q1BQJ1_TREME</name>
<dbReference type="Proteomes" id="UP000289152">
    <property type="component" value="Unassembled WGS sequence"/>
</dbReference>
<evidence type="ECO:0000313" key="2">
    <source>
        <dbReference type="EMBL" id="RXK40150.1"/>
    </source>
</evidence>
<dbReference type="Gene3D" id="3.30.428.10">
    <property type="entry name" value="HIT-like"/>
    <property type="match status" value="1"/>
</dbReference>
<dbReference type="OrthoDB" id="3361363at2759"/>
<organism evidence="2 3">
    <name type="scientific">Tremella mesenterica</name>
    <name type="common">Jelly fungus</name>
    <dbReference type="NCBI Taxonomy" id="5217"/>
    <lineage>
        <taxon>Eukaryota</taxon>
        <taxon>Fungi</taxon>
        <taxon>Dikarya</taxon>
        <taxon>Basidiomycota</taxon>
        <taxon>Agaricomycotina</taxon>
        <taxon>Tremellomycetes</taxon>
        <taxon>Tremellales</taxon>
        <taxon>Tremellaceae</taxon>
        <taxon>Tremella</taxon>
    </lineage>
</organism>
<keyword evidence="3" id="KW-1185">Reference proteome</keyword>
<dbReference type="VEuPathDB" id="FungiDB:TREMEDRAFT_56649"/>
<feature type="region of interest" description="Disordered" evidence="1">
    <location>
        <begin position="258"/>
        <end position="354"/>
    </location>
</feature>
<dbReference type="EMBL" id="SDIL01000022">
    <property type="protein sequence ID" value="RXK40150.1"/>
    <property type="molecule type" value="Genomic_DNA"/>
</dbReference>
<dbReference type="STRING" id="5217.A0A4Q1BQJ1"/>
<gene>
    <name evidence="2" type="ORF">M231_02608</name>
</gene>
<dbReference type="VEuPathDB" id="FungiDB:TREMEDRAFT_71367"/>
<sequence length="354" mass="37870">MSVSKLPLPDRDRLVPSPLGSPARPLLNPTVSNAPHMRTHAGCVLCGLVASAAGTNTFNSMGSEGDPTPPPSAATTSFLYSQSRYNEPFGASSSATGSSSNRRIVNGREIVYQDEDITVYSAEGKERLCSGGRHLIIVVNRHLESVYDFSAADVPLLSHILATAEALLLPLSSTSGTSDAEGRRKMDAKDIRVGFVGSVMKDPQSPHAHLHAHAMLGPIDTTLPGATFWRRTVVFGGVNWWSVDDLRAEIREETSNNRVKSGYTDRGTAPIDKVPDAGSTSGLPNALDPDPYIDSPAGPPTVSLPPSNAPASRKMSSRPTDSRQPLEAVNSLQLNRMSYDRYDAVDLQSTPAIR</sequence>
<evidence type="ECO:0000256" key="1">
    <source>
        <dbReference type="SAM" id="MobiDB-lite"/>
    </source>
</evidence>
<protein>
    <recommendedName>
        <fullName evidence="4">HIT domain-containing protein</fullName>
    </recommendedName>
</protein>
<dbReference type="InterPro" id="IPR036265">
    <property type="entry name" value="HIT-like_sf"/>
</dbReference>
<dbReference type="AlphaFoldDB" id="A0A4Q1BQJ1"/>
<evidence type="ECO:0008006" key="4">
    <source>
        <dbReference type="Google" id="ProtNLM"/>
    </source>
</evidence>
<dbReference type="InParanoid" id="A0A4Q1BQJ1"/>
<dbReference type="SUPFAM" id="SSF54197">
    <property type="entry name" value="HIT-like"/>
    <property type="match status" value="1"/>
</dbReference>